<evidence type="ECO:0000313" key="1">
    <source>
        <dbReference type="EMBL" id="KIA63529.1"/>
    </source>
</evidence>
<dbReference type="InterPro" id="IPR054058">
    <property type="entry name" value="HTH_67"/>
</dbReference>
<keyword evidence="2" id="KW-1185">Reference proteome</keyword>
<organism evidence="1 2">
    <name type="scientific">Nocardia vulneris</name>
    <dbReference type="NCBI Taxonomy" id="1141657"/>
    <lineage>
        <taxon>Bacteria</taxon>
        <taxon>Bacillati</taxon>
        <taxon>Actinomycetota</taxon>
        <taxon>Actinomycetes</taxon>
        <taxon>Mycobacteriales</taxon>
        <taxon>Nocardiaceae</taxon>
        <taxon>Nocardia</taxon>
    </lineage>
</organism>
<sequence length="288" mass="30218">MDSIDAGRCARALETIHSMTYFAPETEQYLVEAGLRPGRMCYFAGRAAPMGAVGPGVVAATFYNFNPDLVARHIPRAWSQTTPEAVVTARLASVDAALRRLLGAAADSAEVREAAELARTAAIACTPEGRPLHAAHADLPWPTEPLLVLWHAITLLREHRGDGHIAALLAAGLSGIEALITHTATGRGFTPLAAQQTRGWNEQQWTDAAAALRTRGLLTADDTLTEAGTQLRADVEAATNDMALAPWSALGDAGATRLAEIGKTLSRTIVAAGAFPPGVFTAATGRNG</sequence>
<gene>
    <name evidence="1" type="ORF">FG87_18465</name>
</gene>
<dbReference type="RefSeq" id="WP_043672037.1">
    <property type="nucleotide sequence ID" value="NZ_BDCI01000043.1"/>
</dbReference>
<name>A0ABR4ZEU8_9NOCA</name>
<protein>
    <submittedName>
        <fullName evidence="1">SalK</fullName>
    </submittedName>
</protein>
<dbReference type="Pfam" id="PF21863">
    <property type="entry name" value="HTH_67"/>
    <property type="match status" value="1"/>
</dbReference>
<evidence type="ECO:0000313" key="2">
    <source>
        <dbReference type="Proteomes" id="UP000031364"/>
    </source>
</evidence>
<reference evidence="1 2" key="1">
    <citation type="journal article" date="2014" name="Int. J. Syst. Evol. Microbiol.">
        <title>Nocardia vulneris sp. nov., isolated from wounds of human patients in North America.</title>
        <authorList>
            <person name="Lasker B.A."/>
            <person name="Bell M."/>
            <person name="Klenk H.P."/>
            <person name="Sproer C."/>
            <person name="Schumann C."/>
            <person name="Schumann P."/>
            <person name="Brown J.M."/>
        </authorList>
    </citation>
    <scope>NUCLEOTIDE SEQUENCE [LARGE SCALE GENOMIC DNA]</scope>
    <source>
        <strain evidence="1 2">W9851</strain>
    </source>
</reference>
<dbReference type="EMBL" id="JNFP01000020">
    <property type="protein sequence ID" value="KIA63529.1"/>
    <property type="molecule type" value="Genomic_DNA"/>
</dbReference>
<accession>A0ABR4ZEU8</accession>
<proteinExistence type="predicted"/>
<dbReference type="Proteomes" id="UP000031364">
    <property type="component" value="Unassembled WGS sequence"/>
</dbReference>
<comment type="caution">
    <text evidence="1">The sequence shown here is derived from an EMBL/GenBank/DDBJ whole genome shotgun (WGS) entry which is preliminary data.</text>
</comment>
<dbReference type="NCBIfam" id="NF047719">
    <property type="entry name" value="SCO6745_fam_HTH"/>
    <property type="match status" value="1"/>
</dbReference>